<keyword evidence="3" id="KW-0378">Hydrolase</keyword>
<evidence type="ECO:0000256" key="2">
    <source>
        <dbReference type="ARBA" id="ARBA00013064"/>
    </source>
</evidence>
<dbReference type="Proteomes" id="UP001497497">
    <property type="component" value="Unassembled WGS sequence"/>
</dbReference>
<dbReference type="AlphaFoldDB" id="A0AAV2ILG2"/>
<dbReference type="EC" id="3.1.3.48" evidence="2"/>
<dbReference type="InterPro" id="IPR050348">
    <property type="entry name" value="Protein-Tyr_Phosphatase"/>
</dbReference>
<evidence type="ECO:0000313" key="7">
    <source>
        <dbReference type="Proteomes" id="UP001497497"/>
    </source>
</evidence>
<sequence>GPNKVIVDDFIRMLWEQKVEKVVMLTNLIEEAKHKCDQYWPEDGEMHFGEIRVRLINTQVFADYTIRKLELLKVRA</sequence>
<dbReference type="EMBL" id="CAXITT010001152">
    <property type="protein sequence ID" value="CAL1548038.1"/>
    <property type="molecule type" value="Genomic_DNA"/>
</dbReference>
<reference evidence="6 7" key="1">
    <citation type="submission" date="2024-04" db="EMBL/GenBank/DDBJ databases">
        <authorList>
            <consortium name="Genoscope - CEA"/>
            <person name="William W."/>
        </authorList>
    </citation>
    <scope>NUCLEOTIDE SEQUENCE [LARGE SCALE GENOMIC DNA]</scope>
</reference>
<name>A0AAV2ILG2_LYMST</name>
<dbReference type="Pfam" id="PF00102">
    <property type="entry name" value="Y_phosphatase"/>
    <property type="match status" value="1"/>
</dbReference>
<evidence type="ECO:0000313" key="6">
    <source>
        <dbReference type="EMBL" id="CAL1548038.1"/>
    </source>
</evidence>
<dbReference type="GO" id="GO:0008045">
    <property type="term" value="P:motor neuron axon guidance"/>
    <property type="evidence" value="ECO:0007669"/>
    <property type="project" value="TreeGrafter"/>
</dbReference>
<organism evidence="6 7">
    <name type="scientific">Lymnaea stagnalis</name>
    <name type="common">Great pond snail</name>
    <name type="synonym">Helix stagnalis</name>
    <dbReference type="NCBI Taxonomy" id="6523"/>
    <lineage>
        <taxon>Eukaryota</taxon>
        <taxon>Metazoa</taxon>
        <taxon>Spiralia</taxon>
        <taxon>Lophotrochozoa</taxon>
        <taxon>Mollusca</taxon>
        <taxon>Gastropoda</taxon>
        <taxon>Heterobranchia</taxon>
        <taxon>Euthyneura</taxon>
        <taxon>Panpulmonata</taxon>
        <taxon>Hygrophila</taxon>
        <taxon>Lymnaeoidea</taxon>
        <taxon>Lymnaeidae</taxon>
        <taxon>Lymnaea</taxon>
    </lineage>
</organism>
<feature type="non-terminal residue" evidence="6">
    <location>
        <position position="1"/>
    </location>
</feature>
<dbReference type="PANTHER" id="PTHR19134:SF562">
    <property type="entry name" value="PROTEIN-TYROSINE-PHOSPHATASE"/>
    <property type="match status" value="1"/>
</dbReference>
<keyword evidence="4" id="KW-0904">Protein phosphatase</keyword>
<dbReference type="InterPro" id="IPR029021">
    <property type="entry name" value="Prot-tyrosine_phosphatase-like"/>
</dbReference>
<dbReference type="PROSITE" id="PS50055">
    <property type="entry name" value="TYR_PHOSPHATASE_PTP"/>
    <property type="match status" value="1"/>
</dbReference>
<gene>
    <name evidence="6" type="ORF">GSLYS_00021355001</name>
</gene>
<dbReference type="SUPFAM" id="SSF52799">
    <property type="entry name" value="(Phosphotyrosine protein) phosphatases II"/>
    <property type="match status" value="1"/>
</dbReference>
<evidence type="ECO:0000259" key="5">
    <source>
        <dbReference type="PROSITE" id="PS50055"/>
    </source>
</evidence>
<evidence type="ECO:0000256" key="4">
    <source>
        <dbReference type="ARBA" id="ARBA00022912"/>
    </source>
</evidence>
<dbReference type="Gene3D" id="3.90.190.10">
    <property type="entry name" value="Protein tyrosine phosphatase superfamily"/>
    <property type="match status" value="1"/>
</dbReference>
<keyword evidence="7" id="KW-1185">Reference proteome</keyword>
<comment type="caution">
    <text evidence="6">The sequence shown here is derived from an EMBL/GenBank/DDBJ whole genome shotgun (WGS) entry which is preliminary data.</text>
</comment>
<dbReference type="InterPro" id="IPR000242">
    <property type="entry name" value="PTP_cat"/>
</dbReference>
<feature type="domain" description="Tyrosine-protein phosphatase" evidence="5">
    <location>
        <begin position="1"/>
        <end position="76"/>
    </location>
</feature>
<comment type="similarity">
    <text evidence="1">Belongs to the protein-tyrosine phosphatase family.</text>
</comment>
<proteinExistence type="inferred from homology"/>
<protein>
    <recommendedName>
        <fullName evidence="2">protein-tyrosine-phosphatase</fullName>
        <ecNumber evidence="2">3.1.3.48</ecNumber>
    </recommendedName>
</protein>
<accession>A0AAV2ILG2</accession>
<dbReference type="PANTHER" id="PTHR19134">
    <property type="entry name" value="RECEPTOR-TYPE TYROSINE-PROTEIN PHOSPHATASE"/>
    <property type="match status" value="1"/>
</dbReference>
<dbReference type="GO" id="GO:0004725">
    <property type="term" value="F:protein tyrosine phosphatase activity"/>
    <property type="evidence" value="ECO:0007669"/>
    <property type="project" value="UniProtKB-EC"/>
</dbReference>
<evidence type="ECO:0000256" key="3">
    <source>
        <dbReference type="ARBA" id="ARBA00022801"/>
    </source>
</evidence>
<evidence type="ECO:0000256" key="1">
    <source>
        <dbReference type="ARBA" id="ARBA00009580"/>
    </source>
</evidence>